<protein>
    <submittedName>
        <fullName evidence="2">N-acetylmuramoyl-L-alanine amidase</fullName>
    </submittedName>
</protein>
<dbReference type="RefSeq" id="WP_106093322.1">
    <property type="nucleotide sequence ID" value="NZ_PVNL01000124.1"/>
</dbReference>
<gene>
    <name evidence="2" type="ORF">ENSA7_64860</name>
</gene>
<dbReference type="InterPro" id="IPR036505">
    <property type="entry name" value="Amidase/PGRP_sf"/>
</dbReference>
<dbReference type="AlphaFoldDB" id="A0A2S9Y0B7"/>
<feature type="domain" description="N-acetylmuramoyl-L-alanine amidase" evidence="1">
    <location>
        <begin position="37"/>
        <end position="168"/>
    </location>
</feature>
<proteinExistence type="predicted"/>
<evidence type="ECO:0000313" key="2">
    <source>
        <dbReference type="EMBL" id="PRP98543.1"/>
    </source>
</evidence>
<dbReference type="Pfam" id="PF01510">
    <property type="entry name" value="Amidase_2"/>
    <property type="match status" value="1"/>
</dbReference>
<dbReference type="OrthoDB" id="5504649at2"/>
<organism evidence="2 3">
    <name type="scientific">Enhygromyxa salina</name>
    <dbReference type="NCBI Taxonomy" id="215803"/>
    <lineage>
        <taxon>Bacteria</taxon>
        <taxon>Pseudomonadati</taxon>
        <taxon>Myxococcota</taxon>
        <taxon>Polyangia</taxon>
        <taxon>Nannocystales</taxon>
        <taxon>Nannocystaceae</taxon>
        <taxon>Enhygromyxa</taxon>
    </lineage>
</organism>
<dbReference type="GO" id="GO:0008745">
    <property type="term" value="F:N-acetylmuramoyl-L-alanine amidase activity"/>
    <property type="evidence" value="ECO:0007669"/>
    <property type="project" value="InterPro"/>
</dbReference>
<dbReference type="Proteomes" id="UP000238823">
    <property type="component" value="Unassembled WGS sequence"/>
</dbReference>
<evidence type="ECO:0000259" key="1">
    <source>
        <dbReference type="SMART" id="SM00644"/>
    </source>
</evidence>
<sequence>MLAFAVGLSPVLAFGVAAWWAHARSTRLEIVNLCAAAPASKRSSRQQPVDAVVLHQMAFSRGNDLLCYRKVTAHFVITPNGSVAQLHPLSARLSSSHGFNSRSVAIEFAGNLRSANGNWWRPESYGRDTLTTEQIEAGRKLLALLERQGIRFVLGHRQSDADRGNDPGPEIWSSVAQWGIEKLKLSDGGPEFAIDTGRPIPDSWRSFDINA</sequence>
<name>A0A2S9Y0B7_9BACT</name>
<dbReference type="SMART" id="SM00644">
    <property type="entry name" value="Ami_2"/>
    <property type="match status" value="1"/>
</dbReference>
<comment type="caution">
    <text evidence="2">The sequence shown here is derived from an EMBL/GenBank/DDBJ whole genome shotgun (WGS) entry which is preliminary data.</text>
</comment>
<dbReference type="GO" id="GO:0009253">
    <property type="term" value="P:peptidoglycan catabolic process"/>
    <property type="evidence" value="ECO:0007669"/>
    <property type="project" value="InterPro"/>
</dbReference>
<dbReference type="EMBL" id="PVNL01000124">
    <property type="protein sequence ID" value="PRP98543.1"/>
    <property type="molecule type" value="Genomic_DNA"/>
</dbReference>
<accession>A0A2S9Y0B7</accession>
<dbReference type="SUPFAM" id="SSF55846">
    <property type="entry name" value="N-acetylmuramoyl-L-alanine amidase-like"/>
    <property type="match status" value="1"/>
</dbReference>
<dbReference type="CDD" id="cd06583">
    <property type="entry name" value="PGRP"/>
    <property type="match status" value="1"/>
</dbReference>
<reference evidence="2 3" key="1">
    <citation type="submission" date="2018-03" db="EMBL/GenBank/DDBJ databases">
        <title>Draft Genome Sequences of the Obligatory Marine Myxobacteria Enhygromyxa salina SWB007.</title>
        <authorList>
            <person name="Poehlein A."/>
            <person name="Moghaddam J.A."/>
            <person name="Harms H."/>
            <person name="Alanjari M."/>
            <person name="Koenig G.M."/>
            <person name="Daniel R."/>
            <person name="Schaeberle T.F."/>
        </authorList>
    </citation>
    <scope>NUCLEOTIDE SEQUENCE [LARGE SCALE GENOMIC DNA]</scope>
    <source>
        <strain evidence="2 3">SWB007</strain>
    </source>
</reference>
<dbReference type="Gene3D" id="3.40.80.10">
    <property type="entry name" value="Peptidoglycan recognition protein-like"/>
    <property type="match status" value="1"/>
</dbReference>
<evidence type="ECO:0000313" key="3">
    <source>
        <dbReference type="Proteomes" id="UP000238823"/>
    </source>
</evidence>
<dbReference type="InterPro" id="IPR002502">
    <property type="entry name" value="Amidase_domain"/>
</dbReference>